<gene>
    <name evidence="1" type="ORF">PR048_009126</name>
</gene>
<accession>A0ABQ9HZT1</accession>
<protein>
    <submittedName>
        <fullName evidence="1">Uncharacterized protein</fullName>
    </submittedName>
</protein>
<dbReference type="InterPro" id="IPR036397">
    <property type="entry name" value="RNaseH_sf"/>
</dbReference>
<dbReference type="Gene3D" id="3.30.420.10">
    <property type="entry name" value="Ribonuclease H-like superfamily/Ribonuclease H"/>
    <property type="match status" value="1"/>
</dbReference>
<dbReference type="Proteomes" id="UP001159363">
    <property type="component" value="Chromosome 3"/>
</dbReference>
<reference evidence="1 2" key="1">
    <citation type="submission" date="2023-02" db="EMBL/GenBank/DDBJ databases">
        <title>LHISI_Scaffold_Assembly.</title>
        <authorList>
            <person name="Stuart O.P."/>
            <person name="Cleave R."/>
            <person name="Magrath M.J.L."/>
            <person name="Mikheyev A.S."/>
        </authorList>
    </citation>
    <scope>NUCLEOTIDE SEQUENCE [LARGE SCALE GENOMIC DNA]</scope>
    <source>
        <strain evidence="1">Daus_M_001</strain>
        <tissue evidence="1">Leg muscle</tissue>
    </source>
</reference>
<organism evidence="1 2">
    <name type="scientific">Dryococelus australis</name>
    <dbReference type="NCBI Taxonomy" id="614101"/>
    <lineage>
        <taxon>Eukaryota</taxon>
        <taxon>Metazoa</taxon>
        <taxon>Ecdysozoa</taxon>
        <taxon>Arthropoda</taxon>
        <taxon>Hexapoda</taxon>
        <taxon>Insecta</taxon>
        <taxon>Pterygota</taxon>
        <taxon>Neoptera</taxon>
        <taxon>Polyneoptera</taxon>
        <taxon>Phasmatodea</taxon>
        <taxon>Verophasmatodea</taxon>
        <taxon>Anareolatae</taxon>
        <taxon>Phasmatidae</taxon>
        <taxon>Eurycanthinae</taxon>
        <taxon>Dryococelus</taxon>
    </lineage>
</organism>
<dbReference type="EMBL" id="JARBHB010000003">
    <property type="protein sequence ID" value="KAJ8889626.1"/>
    <property type="molecule type" value="Genomic_DNA"/>
</dbReference>
<sequence>MQCCCANCKAAEMISEAELIVEDELIAKVELIVEAGMIANAELVAELIAKVELIVELIAEAELIAEVELIVKAELIERNFDRRIDTRNNQLAMMQAHGSIIVETLTHTVFGTAKSTAFTALTAISSTSANSSALSSISAITVVNIAVSPAAPHLCYSGVILESETCMWLAAGNHLAARAVLLSDSTPGTTQRRAASKVTLTAQLIGPFQLPDSMNGEFYFVIKTNHLPEMLHDVDLETCRKMTFQNDGSPHFLNRKIPGKWTGHGDLIPIIFFGWGYYKELVYSHNSTHQLNNKNLCSHFGCLCERGYFHATHFIHNVRQRLNHSFRGRWIGRGGPVAWLAPSLDLNPLDVYLWGHCVCDVQTLEQRVRVACDDIRVQAGTIERVRQSMMRRVDACIASNGGHFKHLFFLPVTERQLPYPLPSPTGAAVAQWLEFPSPINVNRVRFPTRPFPDFYACESFMTIQLFGGLSRRFLYFHAPCIPALLCINLALPYKELAVCLGEAKTWLGKVKEVAGIAERRMEGARVCEAELVAICSYQTVLDCARAPCASLQYSSALVRVQT</sequence>
<name>A0ABQ9HZT1_9NEOP</name>
<evidence type="ECO:0000313" key="1">
    <source>
        <dbReference type="EMBL" id="KAJ8889626.1"/>
    </source>
</evidence>
<evidence type="ECO:0000313" key="2">
    <source>
        <dbReference type="Proteomes" id="UP001159363"/>
    </source>
</evidence>
<dbReference type="PANTHER" id="PTHR47326">
    <property type="entry name" value="TRANSPOSABLE ELEMENT TC3 TRANSPOSASE-LIKE PROTEIN"/>
    <property type="match status" value="1"/>
</dbReference>
<proteinExistence type="predicted"/>
<dbReference type="PANTHER" id="PTHR47326:SF1">
    <property type="entry name" value="HTH PSQ-TYPE DOMAIN-CONTAINING PROTEIN"/>
    <property type="match status" value="1"/>
</dbReference>
<keyword evidence="2" id="KW-1185">Reference proteome</keyword>
<comment type="caution">
    <text evidence="1">The sequence shown here is derived from an EMBL/GenBank/DDBJ whole genome shotgun (WGS) entry which is preliminary data.</text>
</comment>